<dbReference type="GO" id="GO:0015344">
    <property type="term" value="F:siderophore uptake transmembrane transporter activity"/>
    <property type="evidence" value="ECO:0007669"/>
    <property type="project" value="TreeGrafter"/>
</dbReference>
<dbReference type="EMBL" id="SDMK01000002">
    <property type="protein sequence ID" value="RXS94901.1"/>
    <property type="molecule type" value="Genomic_DNA"/>
</dbReference>
<keyword evidence="9" id="KW-1185">Reference proteome</keyword>
<dbReference type="SUPFAM" id="SSF49464">
    <property type="entry name" value="Carboxypeptidase regulatory domain-like"/>
    <property type="match status" value="1"/>
</dbReference>
<keyword evidence="6" id="KW-0998">Cell outer membrane</keyword>
<dbReference type="InterPro" id="IPR039426">
    <property type="entry name" value="TonB-dep_rcpt-like"/>
</dbReference>
<dbReference type="InterPro" id="IPR057601">
    <property type="entry name" value="Oar-like_b-barrel"/>
</dbReference>
<feature type="domain" description="TonB-dependent transporter Oar-like beta-barrel" evidence="7">
    <location>
        <begin position="253"/>
        <end position="1187"/>
    </location>
</feature>
<gene>
    <name evidence="8" type="ORF">ESZ00_09675</name>
</gene>
<dbReference type="Pfam" id="PF25183">
    <property type="entry name" value="OMP_b-brl_4"/>
    <property type="match status" value="1"/>
</dbReference>
<dbReference type="Proteomes" id="UP000290253">
    <property type="component" value="Unassembled WGS sequence"/>
</dbReference>
<evidence type="ECO:0000313" key="8">
    <source>
        <dbReference type="EMBL" id="RXS94901.1"/>
    </source>
</evidence>
<comment type="caution">
    <text evidence="8">The sequence shown here is derived from an EMBL/GenBank/DDBJ whole genome shotgun (WGS) entry which is preliminary data.</text>
</comment>
<dbReference type="SUPFAM" id="SSF56935">
    <property type="entry name" value="Porins"/>
    <property type="match status" value="1"/>
</dbReference>
<sequence length="1207" mass="129695">MSPQLRKLLTLFLFSGVPCLLLLLLCSMGYAQVDQGTITGVVQDPSGAVVPKAKVTLTEIDTGLVLDRSSNESGVYVFSPLKIGNYKVSATASGFQTTTRENVHLDAQQRLNIVLSLVPGAVTQTVTVTDAAPLLQTQTNEVGQVISAETINNTPLNGRNWVYIAQLTAGVAPPFGQTRGSGSGDFVANGQRAEQNNFILDGVDNNTNLVDFLNGSSYVMRPPPDALSEFSLQTSNFSAEFGHSAGGVMSASIKSGTNQIHGDVWEYIRNTALDSNYWYSAPNTPVPPYHQNQFGATLGFPILKNKLFYFGDIEANRISISYPSIQTVPTALMRQGNFSELLNGNLTGNGPNQPVTLYQPNSANQSQPLSCNGQANVLCSNQIDPVAQSILNLYPKPNANNGLTYNNLNEVLSNSDDIIQWDQRADWNISSRDQVYARFSYMHEIKTNGLPLGPVLDGSGYGGQSDTNLFENFMGSETHVFSPMLTNEFRFGYNWGISKYLQANAFNPGLAASLGLGGIPSLGPGKYGLPLGQVSGITNWGSVGTNDESQNTYQILDNVTDVLGNHSLKFGVSLQSIRFAYQYAPASLGQYDWNGTYTGIPGVSFTGYGVADFLANQAASADVANAPNISDAQWYYAGYAQDDWKVTHKLTINLGLRYDYYQPYKENAGQQANFVVTGPLGPGTGSAVYELPKKAQNVALGANFINTLAANNVTVQYVNNDRLVNGQKTNFAPRIGFAYQARPTTVVRSGVGIFYGGLMAEGNTNLGANYPFFNQANFNPYNCQPDFCPSIATPSNGTGGSSVIAAPGITLETGVEPQIAAGGLVNFVSYPSFHASDVNIKTPYTMSYSLSVEQAITNNTAATISYVGNFARHLSLYGSPNTAPALWRPGTPNTNLYNPFPTLGGVGQIHYAGVSTYNSLQAKIEKRYSHGLSFLATYTWSHALDDASDAGGNFGAVGDRNLALIPFIDELTNSNFDVRNRFTINGNYELPFGRGKTFLSNSSRWVDEAIGGWSSSLSYAAQTGTPFTAGPNISTAGGGGARAIIRRDPYAGGGSPDPTNPNITCPAHVKNKTNYFNPCALANPIPGEAISNASNPVGTRNSDGSYVTIQGPVTDTATAEALLGGLQNTLYSPGYYQVNMSLFKSFPTWREQKLQFRADAFNILNHPTLGTPNGSINENGGQITGSKFFQNNTPDSRFFQLSLKYTF</sequence>
<reference evidence="8 9" key="1">
    <citation type="journal article" date="2016" name="Int. J. Syst. Evol. Microbiol.">
        <title>Acidipila dinghuensis sp. nov., an acidobacterium isolated from forest soil.</title>
        <authorList>
            <person name="Jiang Y.W."/>
            <person name="Wang J."/>
            <person name="Chen M.H."/>
            <person name="Lv Y.Y."/>
            <person name="Qiu L.H."/>
        </authorList>
    </citation>
    <scope>NUCLEOTIDE SEQUENCE [LARGE SCALE GENOMIC DNA]</scope>
    <source>
        <strain evidence="8 9">DHOF10</strain>
    </source>
</reference>
<evidence type="ECO:0000313" key="9">
    <source>
        <dbReference type="Proteomes" id="UP000290253"/>
    </source>
</evidence>
<evidence type="ECO:0000256" key="5">
    <source>
        <dbReference type="ARBA" id="ARBA00023136"/>
    </source>
</evidence>
<dbReference type="GO" id="GO:0044718">
    <property type="term" value="P:siderophore transmembrane transport"/>
    <property type="evidence" value="ECO:0007669"/>
    <property type="project" value="TreeGrafter"/>
</dbReference>
<dbReference type="AlphaFoldDB" id="A0A4Q1SCY7"/>
<dbReference type="OrthoDB" id="97893at2"/>
<name>A0A4Q1SCY7_9BACT</name>
<keyword evidence="8" id="KW-0675">Receptor</keyword>
<dbReference type="RefSeq" id="WP_129208071.1">
    <property type="nucleotide sequence ID" value="NZ_BMGU01000003.1"/>
</dbReference>
<evidence type="ECO:0000256" key="6">
    <source>
        <dbReference type="ARBA" id="ARBA00023237"/>
    </source>
</evidence>
<dbReference type="PANTHER" id="PTHR30069">
    <property type="entry name" value="TONB-DEPENDENT OUTER MEMBRANE RECEPTOR"/>
    <property type="match status" value="1"/>
</dbReference>
<dbReference type="PANTHER" id="PTHR30069:SF46">
    <property type="entry name" value="OAR PROTEIN"/>
    <property type="match status" value="1"/>
</dbReference>
<dbReference type="Pfam" id="PF13620">
    <property type="entry name" value="CarboxypepD_reg"/>
    <property type="match status" value="1"/>
</dbReference>
<dbReference type="GO" id="GO:0009279">
    <property type="term" value="C:cell outer membrane"/>
    <property type="evidence" value="ECO:0007669"/>
    <property type="project" value="UniProtKB-SubCell"/>
</dbReference>
<dbReference type="InterPro" id="IPR036942">
    <property type="entry name" value="Beta-barrel_TonB_sf"/>
</dbReference>
<dbReference type="Gene3D" id="2.60.40.1120">
    <property type="entry name" value="Carboxypeptidase-like, regulatory domain"/>
    <property type="match status" value="1"/>
</dbReference>
<proteinExistence type="predicted"/>
<keyword evidence="3" id="KW-1134">Transmembrane beta strand</keyword>
<keyword evidence="5" id="KW-0472">Membrane</keyword>
<keyword evidence="4" id="KW-0812">Transmembrane</keyword>
<accession>A0A4Q1SCY7</accession>
<comment type="subcellular location">
    <subcellularLocation>
        <location evidence="1">Cell outer membrane</location>
        <topology evidence="1">Multi-pass membrane protein</topology>
    </subcellularLocation>
</comment>
<keyword evidence="2" id="KW-0813">Transport</keyword>
<evidence type="ECO:0000256" key="1">
    <source>
        <dbReference type="ARBA" id="ARBA00004571"/>
    </source>
</evidence>
<evidence type="ECO:0000256" key="3">
    <source>
        <dbReference type="ARBA" id="ARBA00022452"/>
    </source>
</evidence>
<protein>
    <submittedName>
        <fullName evidence="8">TonB-dependent receptor</fullName>
    </submittedName>
</protein>
<evidence type="ECO:0000259" key="7">
    <source>
        <dbReference type="Pfam" id="PF25183"/>
    </source>
</evidence>
<evidence type="ECO:0000256" key="2">
    <source>
        <dbReference type="ARBA" id="ARBA00022448"/>
    </source>
</evidence>
<dbReference type="Gene3D" id="2.40.170.20">
    <property type="entry name" value="TonB-dependent receptor, beta-barrel domain"/>
    <property type="match status" value="1"/>
</dbReference>
<evidence type="ECO:0000256" key="4">
    <source>
        <dbReference type="ARBA" id="ARBA00022692"/>
    </source>
</evidence>
<dbReference type="InterPro" id="IPR008969">
    <property type="entry name" value="CarboxyPept-like_regulatory"/>
</dbReference>
<organism evidence="8 9">
    <name type="scientific">Silvibacterium dinghuense</name>
    <dbReference type="NCBI Taxonomy" id="1560006"/>
    <lineage>
        <taxon>Bacteria</taxon>
        <taxon>Pseudomonadati</taxon>
        <taxon>Acidobacteriota</taxon>
        <taxon>Terriglobia</taxon>
        <taxon>Terriglobales</taxon>
        <taxon>Acidobacteriaceae</taxon>
        <taxon>Silvibacterium</taxon>
    </lineage>
</organism>